<feature type="transmembrane region" description="Helical" evidence="2">
    <location>
        <begin position="184"/>
        <end position="207"/>
    </location>
</feature>
<gene>
    <name evidence="3" type="ORF">GJ668_11545</name>
</gene>
<organism evidence="3 4">
    <name type="scientific">Allochromatium palmeri</name>
    <dbReference type="NCBI Taxonomy" id="231048"/>
    <lineage>
        <taxon>Bacteria</taxon>
        <taxon>Pseudomonadati</taxon>
        <taxon>Pseudomonadota</taxon>
        <taxon>Gammaproteobacteria</taxon>
        <taxon>Chromatiales</taxon>
        <taxon>Chromatiaceae</taxon>
        <taxon>Allochromatium</taxon>
    </lineage>
</organism>
<evidence type="ECO:0000256" key="1">
    <source>
        <dbReference type="SAM" id="MobiDB-lite"/>
    </source>
</evidence>
<dbReference type="Pfam" id="PF10679">
    <property type="entry name" value="DUF2491"/>
    <property type="match status" value="1"/>
</dbReference>
<comment type="caution">
    <text evidence="3">The sequence shown here is derived from an EMBL/GenBank/DDBJ whole genome shotgun (WGS) entry which is preliminary data.</text>
</comment>
<feature type="region of interest" description="Disordered" evidence="1">
    <location>
        <begin position="33"/>
        <end position="139"/>
    </location>
</feature>
<feature type="compositionally biased region" description="Low complexity" evidence="1">
    <location>
        <begin position="38"/>
        <end position="90"/>
    </location>
</feature>
<keyword evidence="4" id="KW-1185">Reference proteome</keyword>
<dbReference type="AlphaFoldDB" id="A0A6N8EBX2"/>
<keyword evidence="2" id="KW-0472">Membrane</keyword>
<proteinExistence type="predicted"/>
<protein>
    <submittedName>
        <fullName evidence="3">DUF2491 family protein</fullName>
    </submittedName>
</protein>
<evidence type="ECO:0000313" key="3">
    <source>
        <dbReference type="EMBL" id="MTW21723.1"/>
    </source>
</evidence>
<evidence type="ECO:0000256" key="2">
    <source>
        <dbReference type="SAM" id="Phobius"/>
    </source>
</evidence>
<reference evidence="3 4" key="1">
    <citation type="submission" date="2019-11" db="EMBL/GenBank/DDBJ databases">
        <title>Whole-genome sequence of the anaerobic purple sulfur bacterium Allochromatium palmeri DSM 15591.</title>
        <authorList>
            <person name="Kyndt J.A."/>
            <person name="Meyer T.E."/>
        </authorList>
    </citation>
    <scope>NUCLEOTIDE SEQUENCE [LARGE SCALE GENOMIC DNA]</scope>
    <source>
        <strain evidence="3 4">DSM 15591</strain>
    </source>
</reference>
<feature type="compositionally biased region" description="Basic and acidic residues" evidence="1">
    <location>
        <begin position="101"/>
        <end position="113"/>
    </location>
</feature>
<accession>A0A6N8EBX2</accession>
<name>A0A6N8EBX2_9GAMM</name>
<keyword evidence="2" id="KW-1133">Transmembrane helix</keyword>
<evidence type="ECO:0000313" key="4">
    <source>
        <dbReference type="Proteomes" id="UP000434044"/>
    </source>
</evidence>
<dbReference type="Proteomes" id="UP000434044">
    <property type="component" value="Unassembled WGS sequence"/>
</dbReference>
<keyword evidence="2" id="KW-0812">Transmembrane</keyword>
<dbReference type="InterPro" id="IPR019621">
    <property type="entry name" value="DUF2491"/>
</dbReference>
<dbReference type="OrthoDB" id="5459171at2"/>
<sequence length="436" mass="46832">MTMPRLTPTLGLTLLLTLILGLLMPLDGWAKKRGTSSGGYSRPSSSLSQRTPSTRSSTSTRTPSVSGGYSRPRASSSSTTASPTPRASAADQALSRQGSKRALDDYRRQREPDAPAIETVWNRPSTATAPSAPRRSSTRDTLLNAGAAGLGAALGRHLDTPRLSGSPVSTVRASASTSTASSGFPFGALLTALFLLLIGAVFIIVLWRRFFGEVDKRRPAAKGAGRAGARSAYRPDWFRVGMTLPVDPSLFILAESLTKLQAPQAATGSGLLSVEPLGEVKGAGQTWYRLYVSGGDAFFQVHLDARGQPDECRYFSHLDTVEPADADEWGVWLDRDEGLIGWPEFQTQDGQRYARLWSPGQTRLEPYSLRETLEAAEGMGLEPCRQQTMLYARATGAQPPLPITEYLLVAANEQGEGAWVSLHVGIDIPVASLNLS</sequence>
<dbReference type="EMBL" id="WNKT01000023">
    <property type="protein sequence ID" value="MTW21723.1"/>
    <property type="molecule type" value="Genomic_DNA"/>
</dbReference>